<dbReference type="AlphaFoldDB" id="A0A0E9R8K2"/>
<accession>A0A0E9R8K2</accession>
<proteinExistence type="predicted"/>
<name>A0A0E9R8K2_ANGAN</name>
<reference evidence="1" key="2">
    <citation type="journal article" date="2015" name="Fish Shellfish Immunol.">
        <title>Early steps in the European eel (Anguilla anguilla)-Vibrio vulnificus interaction in the gills: Role of the RtxA13 toxin.</title>
        <authorList>
            <person name="Callol A."/>
            <person name="Pajuelo D."/>
            <person name="Ebbesson L."/>
            <person name="Teles M."/>
            <person name="MacKenzie S."/>
            <person name="Amaro C."/>
        </authorList>
    </citation>
    <scope>NUCLEOTIDE SEQUENCE</scope>
</reference>
<sequence length="34" mass="3826">MYVKLRAPEVLVKCSQCQRAMATSTELPLRTCTP</sequence>
<evidence type="ECO:0000313" key="1">
    <source>
        <dbReference type="EMBL" id="JAH25117.1"/>
    </source>
</evidence>
<reference evidence="1" key="1">
    <citation type="submission" date="2014-11" db="EMBL/GenBank/DDBJ databases">
        <authorList>
            <person name="Amaro Gonzalez C."/>
        </authorList>
    </citation>
    <scope>NUCLEOTIDE SEQUENCE</scope>
</reference>
<protein>
    <submittedName>
        <fullName evidence="1">Uncharacterized protein</fullName>
    </submittedName>
</protein>
<organism evidence="1">
    <name type="scientific">Anguilla anguilla</name>
    <name type="common">European freshwater eel</name>
    <name type="synonym">Muraena anguilla</name>
    <dbReference type="NCBI Taxonomy" id="7936"/>
    <lineage>
        <taxon>Eukaryota</taxon>
        <taxon>Metazoa</taxon>
        <taxon>Chordata</taxon>
        <taxon>Craniata</taxon>
        <taxon>Vertebrata</taxon>
        <taxon>Euteleostomi</taxon>
        <taxon>Actinopterygii</taxon>
        <taxon>Neopterygii</taxon>
        <taxon>Teleostei</taxon>
        <taxon>Anguilliformes</taxon>
        <taxon>Anguillidae</taxon>
        <taxon>Anguilla</taxon>
    </lineage>
</organism>
<dbReference type="EMBL" id="GBXM01083460">
    <property type="protein sequence ID" value="JAH25117.1"/>
    <property type="molecule type" value="Transcribed_RNA"/>
</dbReference>